<accession>A0A8D9E3J7</accession>
<organism evidence="1">
    <name type="scientific">Cacopsylla melanoneura</name>
    <dbReference type="NCBI Taxonomy" id="428564"/>
    <lineage>
        <taxon>Eukaryota</taxon>
        <taxon>Metazoa</taxon>
        <taxon>Ecdysozoa</taxon>
        <taxon>Arthropoda</taxon>
        <taxon>Hexapoda</taxon>
        <taxon>Insecta</taxon>
        <taxon>Pterygota</taxon>
        <taxon>Neoptera</taxon>
        <taxon>Paraneoptera</taxon>
        <taxon>Hemiptera</taxon>
        <taxon>Sternorrhyncha</taxon>
        <taxon>Psylloidea</taxon>
        <taxon>Psyllidae</taxon>
        <taxon>Psyllinae</taxon>
        <taxon>Cacopsylla</taxon>
    </lineage>
</organism>
<sequence length="104" mass="12130">MLCYCTTFYQSCGLVLPPSILPREGDLLKGRKGFLLSGLFILFAQKRLTFFSYKFTIFSYFRKLCHVRLKLNIVLHTLSLPPSSNLLSFREHQYLLFPAQSKLF</sequence>
<reference evidence="1" key="1">
    <citation type="submission" date="2021-05" db="EMBL/GenBank/DDBJ databases">
        <authorList>
            <person name="Alioto T."/>
            <person name="Alioto T."/>
            <person name="Gomez Garrido J."/>
        </authorList>
    </citation>
    <scope>NUCLEOTIDE SEQUENCE</scope>
</reference>
<name>A0A8D9E3J7_9HEMI</name>
<proteinExistence type="predicted"/>
<protein>
    <submittedName>
        <fullName evidence="1">Uncharacterized protein</fullName>
    </submittedName>
</protein>
<evidence type="ECO:0000313" key="1">
    <source>
        <dbReference type="EMBL" id="CAG6739212.1"/>
    </source>
</evidence>
<dbReference type="AlphaFoldDB" id="A0A8D9E3J7"/>
<dbReference type="EMBL" id="HBUF01412002">
    <property type="protein sequence ID" value="CAG6739212.1"/>
    <property type="molecule type" value="Transcribed_RNA"/>
</dbReference>